<accession>A0A815P6Z7</accession>
<evidence type="ECO:0000313" key="5">
    <source>
        <dbReference type="Proteomes" id="UP000663864"/>
    </source>
</evidence>
<dbReference type="CDD" id="cd02257">
    <property type="entry name" value="Peptidase_C19"/>
    <property type="match status" value="1"/>
</dbReference>
<name>A0A815P6Z7_9BILA</name>
<evidence type="ECO:0000256" key="1">
    <source>
        <dbReference type="ARBA" id="ARBA00000707"/>
    </source>
</evidence>
<dbReference type="InterPro" id="IPR050185">
    <property type="entry name" value="Ub_carboxyl-term_hydrolase"/>
</dbReference>
<dbReference type="InterPro" id="IPR028889">
    <property type="entry name" value="USP"/>
</dbReference>
<dbReference type="PANTHER" id="PTHR21646">
    <property type="entry name" value="UBIQUITIN CARBOXYL-TERMINAL HYDROLASE"/>
    <property type="match status" value="1"/>
</dbReference>
<feature type="non-terminal residue" evidence="4">
    <location>
        <position position="1844"/>
    </location>
</feature>
<dbReference type="Proteomes" id="UP000663864">
    <property type="component" value="Unassembled WGS sequence"/>
</dbReference>
<evidence type="ECO:0000256" key="2">
    <source>
        <dbReference type="ARBA" id="ARBA00012759"/>
    </source>
</evidence>
<dbReference type="SUPFAM" id="SSF54001">
    <property type="entry name" value="Cysteine proteinases"/>
    <property type="match status" value="1"/>
</dbReference>
<evidence type="ECO:0000259" key="3">
    <source>
        <dbReference type="PROSITE" id="PS50235"/>
    </source>
</evidence>
<comment type="caution">
    <text evidence="4">The sequence shown here is derived from an EMBL/GenBank/DDBJ whole genome shotgun (WGS) entry which is preliminary data.</text>
</comment>
<dbReference type="GO" id="GO:0016579">
    <property type="term" value="P:protein deubiquitination"/>
    <property type="evidence" value="ECO:0007669"/>
    <property type="project" value="InterPro"/>
</dbReference>
<feature type="non-terminal residue" evidence="4">
    <location>
        <position position="1"/>
    </location>
</feature>
<comment type="catalytic activity">
    <reaction evidence="1">
        <text>Thiol-dependent hydrolysis of ester, thioester, amide, peptide and isopeptide bonds formed by the C-terminal Gly of ubiquitin (a 76-residue protein attached to proteins as an intracellular targeting signal).</text>
        <dbReference type="EC" id="3.4.19.12"/>
    </reaction>
</comment>
<protein>
    <recommendedName>
        <fullName evidence="2">ubiquitinyl hydrolase 1</fullName>
        <ecNumber evidence="2">3.4.19.12</ecNumber>
    </recommendedName>
</protein>
<proteinExistence type="predicted"/>
<reference evidence="4" key="1">
    <citation type="submission" date="2021-02" db="EMBL/GenBank/DDBJ databases">
        <authorList>
            <person name="Nowell W R."/>
        </authorList>
    </citation>
    <scope>NUCLEOTIDE SEQUENCE</scope>
</reference>
<organism evidence="4 5">
    <name type="scientific">Rotaria sordida</name>
    <dbReference type="NCBI Taxonomy" id="392033"/>
    <lineage>
        <taxon>Eukaryota</taxon>
        <taxon>Metazoa</taxon>
        <taxon>Spiralia</taxon>
        <taxon>Gnathifera</taxon>
        <taxon>Rotifera</taxon>
        <taxon>Eurotatoria</taxon>
        <taxon>Bdelloidea</taxon>
        <taxon>Philodinida</taxon>
        <taxon>Philodinidae</taxon>
        <taxon>Rotaria</taxon>
    </lineage>
</organism>
<dbReference type="EMBL" id="CAJNOT010004790">
    <property type="protein sequence ID" value="CAF1445217.1"/>
    <property type="molecule type" value="Genomic_DNA"/>
</dbReference>
<dbReference type="InterPro" id="IPR038765">
    <property type="entry name" value="Papain-like_cys_pep_sf"/>
</dbReference>
<dbReference type="EC" id="3.4.19.12" evidence="2"/>
<sequence>YRELAIWSIALLINSCTWIEFKHNWEIICVVFLQIHLGGKHVQQKYQDILLDKIRKIKSDSNTYSAVKSSNYFESDNPADLYDSNIYNFYGDKHDDDDDDPKPNNRFLKTKTKTKTKNIIVDEEKETNGTNSKFKTVINKIFYDALIDTGVSKEDVFSVRSSGILKWFKYLNRYFMPTAPIWSNMLLGNLSRHRRLAVKSYENFCVAQLEQRTTAISGQIHLRLDVLLSIIIPDMLVLIDEYSNVITTRFMISQIDSNNSSTLLDERRLKPIEERWRKIISKRGRGYYSSAPQQSVFADLVSSLLLSRNDVNADLKLPNLTPNWLNVAIGLLLSTGNETGGRYELSSSSLNHNCPLLDVVKTFIEEWFSSTLTQTNKPLSTTISFSLPTDMLPDSFQQSTFILEKILIPLLPCHLVVNKIYSCSTCDKKMKIKTTITSIPINIHRSGLHLNNDINSFFGRSPSDILCTSCSKPTTRHIDVTEFPSVLIIHIDESPIDIKHRKPPDFVSLNPFADWRALGFPSSAMYNLVCFNSIIRSGGNDLMVRVTKVKKSWSTSINKRVIGNGDLLKRLFAHSRILVFERVNNKTKFNLFQAIIKCTLDKNFTPFNNIESCRTIQEVFSIIETNPQFHKLNDKLNANIESYFRCNFCGDTPDNLSSSDNQIFLFKQNMNNQLVGYPVVSNNMNQNNTNWICNNCELTLFDQLCSVCALCSIIMNINPHSNTKSNLFCELGQASAFQIARRITDLSSSFVPGQQEDPSEFLIVLLNRFMQRISSNDNTLFSTYLCNPLHSIFGINVKSSITCTSCQIQITKKNYETIWSIPIVSYYNLKEALVAFCSKEKLTGDNAFPCSQCHSKTTALQSLQLANTSSIIIIHLKRFIYDQKNNLDLIKYRTESRIEIIPKKNYKNQYPDYSNSPDTSCSSLSSQLLPVPLTNKSHISFRNDSNQISDEATRLSRLSKISTGSQLGVLDENPNEQEDFHIQLPSSFNFKLQPVDLMKLQSIRTNKNYKKEARLYTAMGLPIEIDTTTNKKTIFISKTIKTNTINNNINASYDSDQEIQKKESRVDVEYLYILLPYIKKFNTYCVLCVCKCTFGQTTKDRNQLLRCSLYCSGKPLCSFNCFIIVLNNGQDHIIVNNTTVRHAPGIKISRPIREPIRNKIRKIKSDSNTYSAVKSSNYFESDNPTDLYDSNIYNFYGDKYDDDDDDPEPNNRFLKTKTKTKNIIVDEEKETIGTNSKFKTVINKIFYDALIDTGVSKEDVFGARSSGILKWFKYLNRYFMPTAPIWSNMLLGNLSRHRRVAVKSFENFCVAQLEQRTTAISGQIYLRLDVLLSIIIPDMLVLIDEYSNVITTRFMITQIDSNNSSTLLDERRLKPIEERWRKIISKRGRGYYSRAPQQLVFADLVSLLLLSRNDVNADLKLPYLTPNWLNVAIGLLLSTGNETGGRYELSSSSLNHNCPLLDVVKTFIEEWFSSTLTQTNNPRSTTISFSLPKDMLLDSFQQSTFILEKILTPLLPCHLVVNKIYSKPTTRHIDITEFPSVLIVHINESPIDIKYRKPPDFVSLNSFADWRALGFPSSAMYNLVCFNSIIRSGGNDLMVRVTKVKKSWSTSINKRVIGNSDLLKRLFAHSRILVFERVNNKTKFNLFQAIFKCTLDTNFTSFNNIQSSRTIQEVFSIIETNPQFHELNDKLNASIKFYFRCNFCGDTPDNLSSSDNQIFLFKQNMNNQLVGYPVVSNNMNQNNTNWICNNCNNSTNNLEMDIHKQVFLKSSSCIITCTNPKVENNPFDNHICLRDMDDKEYNYGATALLCFSAYSDNVALVKNKLNKYVQLIGDAFSEETLLTF</sequence>
<dbReference type="Gene3D" id="3.90.70.10">
    <property type="entry name" value="Cysteine proteinases"/>
    <property type="match status" value="1"/>
</dbReference>
<evidence type="ECO:0000313" key="4">
    <source>
        <dbReference type="EMBL" id="CAF1445217.1"/>
    </source>
</evidence>
<gene>
    <name evidence="4" type="ORF">ZHD862_LOCUS35012</name>
</gene>
<feature type="domain" description="USP" evidence="3">
    <location>
        <begin position="696"/>
        <end position="1079"/>
    </location>
</feature>
<dbReference type="InterPro" id="IPR001394">
    <property type="entry name" value="Peptidase_C19_UCH"/>
</dbReference>
<dbReference type="PROSITE" id="PS50235">
    <property type="entry name" value="USP_3"/>
    <property type="match status" value="1"/>
</dbReference>
<dbReference type="Pfam" id="PF00443">
    <property type="entry name" value="UCH"/>
    <property type="match status" value="1"/>
</dbReference>
<dbReference type="GO" id="GO:0004843">
    <property type="term" value="F:cysteine-type deubiquitinase activity"/>
    <property type="evidence" value="ECO:0007669"/>
    <property type="project" value="UniProtKB-EC"/>
</dbReference>